<feature type="domain" description="Glutathione S-transferase UstS-like C-terminal" evidence="1">
    <location>
        <begin position="98"/>
        <end position="193"/>
    </location>
</feature>
<sequence length="225" mass="25434">MSSDKLVLFDLPSKDPCAAWSLNPWKKYPDIRLKIKPNVPSNESGVAHTIPTVRFPDGTWMMDSAKIAPVLEELQPQPSLHLDSPYLSRVTAIFGDIFSRIRPNFYAKIPVNLLNDVALDFWYTTRRERLGMSVEEFEAKYGGEPSYAAAEPFLQQMTALLKENGGPFFLGKEASYADFVWVSGLVFMKRIDEAILNEVLRRTGDASVHEALLDACAPWLKRNDH</sequence>
<evidence type="ECO:0000313" key="2">
    <source>
        <dbReference type="EMBL" id="KZZ90883.1"/>
    </source>
</evidence>
<accession>A0A162IAU3</accession>
<dbReference type="Gene3D" id="3.40.30.10">
    <property type="entry name" value="Glutaredoxin"/>
    <property type="match status" value="1"/>
</dbReference>
<organism evidence="2 3">
    <name type="scientific">Moelleriella libera RCEF 2490</name>
    <dbReference type="NCBI Taxonomy" id="1081109"/>
    <lineage>
        <taxon>Eukaryota</taxon>
        <taxon>Fungi</taxon>
        <taxon>Dikarya</taxon>
        <taxon>Ascomycota</taxon>
        <taxon>Pezizomycotina</taxon>
        <taxon>Sordariomycetes</taxon>
        <taxon>Hypocreomycetidae</taxon>
        <taxon>Hypocreales</taxon>
        <taxon>Clavicipitaceae</taxon>
        <taxon>Moelleriella</taxon>
    </lineage>
</organism>
<keyword evidence="2" id="KW-0808">Transferase</keyword>
<keyword evidence="3" id="KW-1185">Reference proteome</keyword>
<dbReference type="InterPro" id="IPR036282">
    <property type="entry name" value="Glutathione-S-Trfase_C_sf"/>
</dbReference>
<dbReference type="InterPro" id="IPR054416">
    <property type="entry name" value="GST_UstS-like_C"/>
</dbReference>
<dbReference type="STRING" id="1081109.A0A162IAU3"/>
<evidence type="ECO:0000313" key="3">
    <source>
        <dbReference type="Proteomes" id="UP000078544"/>
    </source>
</evidence>
<dbReference type="AlphaFoldDB" id="A0A162IAU3"/>
<reference evidence="2 3" key="1">
    <citation type="journal article" date="2016" name="Genome Biol. Evol.">
        <title>Divergent and convergent evolution of fungal pathogenicity.</title>
        <authorList>
            <person name="Shang Y."/>
            <person name="Xiao G."/>
            <person name="Zheng P."/>
            <person name="Cen K."/>
            <person name="Zhan S."/>
            <person name="Wang C."/>
        </authorList>
    </citation>
    <scope>NUCLEOTIDE SEQUENCE [LARGE SCALE GENOMIC DNA]</scope>
    <source>
        <strain evidence="2 3">RCEF 2490</strain>
    </source>
</reference>
<evidence type="ECO:0000259" key="1">
    <source>
        <dbReference type="Pfam" id="PF22041"/>
    </source>
</evidence>
<proteinExistence type="predicted"/>
<dbReference type="Gene3D" id="1.20.1050.10">
    <property type="match status" value="1"/>
</dbReference>
<dbReference type="GO" id="GO:0016740">
    <property type="term" value="F:transferase activity"/>
    <property type="evidence" value="ECO:0007669"/>
    <property type="project" value="UniProtKB-KW"/>
</dbReference>
<comment type="caution">
    <text evidence="2">The sequence shown here is derived from an EMBL/GenBank/DDBJ whole genome shotgun (WGS) entry which is preliminary data.</text>
</comment>
<dbReference type="OrthoDB" id="4951845at2759"/>
<name>A0A162IAU3_9HYPO</name>
<protein>
    <submittedName>
        <fullName evidence="2">Glutathione S-transferase protein</fullName>
    </submittedName>
</protein>
<gene>
    <name evidence="2" type="ORF">AAL_07109</name>
</gene>
<dbReference type="SUPFAM" id="SSF47616">
    <property type="entry name" value="GST C-terminal domain-like"/>
    <property type="match status" value="1"/>
</dbReference>
<dbReference type="EMBL" id="AZGY01000020">
    <property type="protein sequence ID" value="KZZ90883.1"/>
    <property type="molecule type" value="Genomic_DNA"/>
</dbReference>
<dbReference type="Proteomes" id="UP000078544">
    <property type="component" value="Unassembled WGS sequence"/>
</dbReference>
<dbReference type="Pfam" id="PF22041">
    <property type="entry name" value="GST_C_7"/>
    <property type="match status" value="1"/>
</dbReference>